<organism evidence="9 10">
    <name type="scientific">Allocatelliglobosispora scoriae</name>
    <dbReference type="NCBI Taxonomy" id="643052"/>
    <lineage>
        <taxon>Bacteria</taxon>
        <taxon>Bacillati</taxon>
        <taxon>Actinomycetota</taxon>
        <taxon>Actinomycetes</taxon>
        <taxon>Micromonosporales</taxon>
        <taxon>Micromonosporaceae</taxon>
        <taxon>Allocatelliglobosispora</taxon>
    </lineage>
</organism>
<keyword evidence="5" id="KW-0732">Signal</keyword>
<dbReference type="SUPFAM" id="SSF51126">
    <property type="entry name" value="Pectin lyase-like"/>
    <property type="match status" value="1"/>
</dbReference>
<feature type="chain" id="PRO_5033102830" description="Pectinesterase" evidence="5">
    <location>
        <begin position="36"/>
        <end position="553"/>
    </location>
</feature>
<evidence type="ECO:0000313" key="10">
    <source>
        <dbReference type="Proteomes" id="UP000587527"/>
    </source>
</evidence>
<sequence>MTLPRSLRRALWQPVAVAAAALAMVAALSPSSATAATLFADDFEDGNSAGWTTSAGTWSVVADGTSALRQSGTSSDTRARAGSSSWTNYTVTARVKPVAFNGSNRFVALLARAQSDTSYYYVTLRSTNVFELKKLVSGSSTTLATTSVSVAAGTWYTVSLTVSGSSIRGSVNGTTTLSATDSQFSSGGIGVATYYASASFDDVTVADSATPSPSASASAPPSPSPSPSSPPGTTIVVAKDGSGNYSTVQAAVNAVPTNNTRRVTITIKPGTYRELVTVPSNKPYISFIGSTGSASDVVITYDNASGTPKPDGSGTYGTTGSSSVVIDANDFIAKNLTFANTFDEAAHDYSAEQAVAVTTRGDRLVFDNVRFLGNQDTLQPSSPSTATVSRAYYRNCYIEGDVDFIFGRGTAVFDRCEIRSLNRNSSSNNGYITAASTTNTNPYGYLFTQCTLSAQSGTAAQSVHLGRPWHPSGDVNAIAQVLYRNSTLGAHIKGTPWADMSGFSWRDARFTEYLNTGPGSTVTADRPQLAAASAPNYTAQKFLAGSDGWNPVS</sequence>
<feature type="domain" description="3-keto-alpha-glucoside-1,2-lyase/3-keto-2-hydroxy-glucal hydratase" evidence="8">
    <location>
        <begin position="43"/>
        <end position="205"/>
    </location>
</feature>
<dbReference type="EMBL" id="JACHMN010000002">
    <property type="protein sequence ID" value="MBB5868112.1"/>
    <property type="molecule type" value="Genomic_DNA"/>
</dbReference>
<evidence type="ECO:0000256" key="5">
    <source>
        <dbReference type="RuleBase" id="RU000589"/>
    </source>
</evidence>
<dbReference type="GO" id="GO:0042545">
    <property type="term" value="P:cell wall modification"/>
    <property type="evidence" value="ECO:0007669"/>
    <property type="project" value="UniProtKB-UniRule"/>
</dbReference>
<evidence type="ECO:0000256" key="1">
    <source>
        <dbReference type="ARBA" id="ARBA00008891"/>
    </source>
</evidence>
<evidence type="ECO:0000256" key="4">
    <source>
        <dbReference type="PROSITE-ProRule" id="PRU10040"/>
    </source>
</evidence>
<feature type="region of interest" description="Disordered" evidence="6">
    <location>
        <begin position="209"/>
        <end position="240"/>
    </location>
</feature>
<proteinExistence type="inferred from homology"/>
<accession>A0A841BMZ0</accession>
<dbReference type="SUPFAM" id="SSF49899">
    <property type="entry name" value="Concanavalin A-like lectins/glucanases"/>
    <property type="match status" value="1"/>
</dbReference>
<protein>
    <recommendedName>
        <fullName evidence="5">Pectinesterase</fullName>
        <ecNumber evidence="5">3.1.1.11</ecNumber>
    </recommendedName>
</protein>
<reference evidence="9 10" key="1">
    <citation type="submission" date="2020-08" db="EMBL/GenBank/DDBJ databases">
        <title>Sequencing the genomes of 1000 actinobacteria strains.</title>
        <authorList>
            <person name="Klenk H.-P."/>
        </authorList>
    </citation>
    <scope>NUCLEOTIDE SEQUENCE [LARGE SCALE GENOMIC DNA]</scope>
    <source>
        <strain evidence="9 10">DSM 45362</strain>
    </source>
</reference>
<evidence type="ECO:0000259" key="7">
    <source>
        <dbReference type="Pfam" id="PF01095"/>
    </source>
</evidence>
<keyword evidence="3 5" id="KW-0063">Aspartyl esterase</keyword>
<dbReference type="Pfam" id="PF01095">
    <property type="entry name" value="Pectinesterase"/>
    <property type="match status" value="1"/>
</dbReference>
<name>A0A841BMZ0_9ACTN</name>
<dbReference type="EC" id="3.1.1.11" evidence="5"/>
<comment type="similarity">
    <text evidence="1">Belongs to the pectinesterase family.</text>
</comment>
<dbReference type="GO" id="GO:0030599">
    <property type="term" value="F:pectinesterase activity"/>
    <property type="evidence" value="ECO:0007669"/>
    <property type="project" value="UniProtKB-UniRule"/>
</dbReference>
<feature type="signal peptide" evidence="5">
    <location>
        <begin position="1"/>
        <end position="35"/>
    </location>
</feature>
<keyword evidence="10" id="KW-1185">Reference proteome</keyword>
<evidence type="ECO:0000256" key="2">
    <source>
        <dbReference type="ARBA" id="ARBA00022801"/>
    </source>
</evidence>
<dbReference type="Proteomes" id="UP000587527">
    <property type="component" value="Unassembled WGS sequence"/>
</dbReference>
<dbReference type="Pfam" id="PF06439">
    <property type="entry name" value="3keto-disac_hyd"/>
    <property type="match status" value="1"/>
</dbReference>
<dbReference type="InterPro" id="IPR012334">
    <property type="entry name" value="Pectin_lyas_fold"/>
</dbReference>
<dbReference type="PROSITE" id="PS51318">
    <property type="entry name" value="TAT"/>
    <property type="match status" value="1"/>
</dbReference>
<dbReference type="InterPro" id="IPR033131">
    <property type="entry name" value="Pectinesterase_Asp_AS"/>
</dbReference>
<keyword evidence="2 5" id="KW-0378">Hydrolase</keyword>
<feature type="active site" evidence="4">
    <location>
        <position position="403"/>
    </location>
</feature>
<feature type="domain" description="Pectinesterase catalytic" evidence="7">
    <location>
        <begin position="235"/>
        <end position="545"/>
    </location>
</feature>
<comment type="caution">
    <text evidence="9">The sequence shown here is derived from an EMBL/GenBank/DDBJ whole genome shotgun (WGS) entry which is preliminary data.</text>
</comment>
<dbReference type="InterPro" id="IPR000070">
    <property type="entry name" value="Pectinesterase_cat"/>
</dbReference>
<evidence type="ECO:0000256" key="3">
    <source>
        <dbReference type="ARBA" id="ARBA00023085"/>
    </source>
</evidence>
<dbReference type="InterPro" id="IPR011050">
    <property type="entry name" value="Pectin_lyase_fold/virulence"/>
</dbReference>
<dbReference type="InterPro" id="IPR010496">
    <property type="entry name" value="AL/BT2_dom"/>
</dbReference>
<dbReference type="Gene3D" id="2.60.120.560">
    <property type="entry name" value="Exo-inulinase, domain 1"/>
    <property type="match status" value="1"/>
</dbReference>
<comment type="pathway">
    <text evidence="5">Glycan metabolism; pectin degradation; 2-dehydro-3-deoxy-D-gluconate from pectin: step 1/5.</text>
</comment>
<dbReference type="Gene3D" id="2.160.20.10">
    <property type="entry name" value="Single-stranded right-handed beta-helix, Pectin lyase-like"/>
    <property type="match status" value="1"/>
</dbReference>
<evidence type="ECO:0000256" key="6">
    <source>
        <dbReference type="SAM" id="MobiDB-lite"/>
    </source>
</evidence>
<gene>
    <name evidence="9" type="ORF">F4553_001491</name>
</gene>
<dbReference type="PANTHER" id="PTHR31321:SF57">
    <property type="entry name" value="PECTINESTERASE 53-RELATED"/>
    <property type="match status" value="1"/>
</dbReference>
<dbReference type="GO" id="GO:0045490">
    <property type="term" value="P:pectin catabolic process"/>
    <property type="evidence" value="ECO:0007669"/>
    <property type="project" value="UniProtKB-UniRule"/>
</dbReference>
<dbReference type="PANTHER" id="PTHR31321">
    <property type="entry name" value="ACYL-COA THIOESTER HYDROLASE YBHC-RELATED"/>
    <property type="match status" value="1"/>
</dbReference>
<dbReference type="InterPro" id="IPR013320">
    <property type="entry name" value="ConA-like_dom_sf"/>
</dbReference>
<comment type="catalytic activity">
    <reaction evidence="5">
        <text>[(1-&gt;4)-alpha-D-galacturonosyl methyl ester](n) + n H2O = [(1-&gt;4)-alpha-D-galacturonosyl](n) + n methanol + n H(+)</text>
        <dbReference type="Rhea" id="RHEA:22380"/>
        <dbReference type="Rhea" id="RHEA-COMP:14570"/>
        <dbReference type="Rhea" id="RHEA-COMP:14573"/>
        <dbReference type="ChEBI" id="CHEBI:15377"/>
        <dbReference type="ChEBI" id="CHEBI:15378"/>
        <dbReference type="ChEBI" id="CHEBI:17790"/>
        <dbReference type="ChEBI" id="CHEBI:140522"/>
        <dbReference type="ChEBI" id="CHEBI:140523"/>
        <dbReference type="EC" id="3.1.1.11"/>
    </reaction>
</comment>
<dbReference type="InterPro" id="IPR006311">
    <property type="entry name" value="TAT_signal"/>
</dbReference>
<dbReference type="PROSITE" id="PS00503">
    <property type="entry name" value="PECTINESTERASE_2"/>
    <property type="match status" value="1"/>
</dbReference>
<evidence type="ECO:0000259" key="8">
    <source>
        <dbReference type="Pfam" id="PF06439"/>
    </source>
</evidence>
<dbReference type="AlphaFoldDB" id="A0A841BMZ0"/>
<evidence type="ECO:0000313" key="9">
    <source>
        <dbReference type="EMBL" id="MBB5868112.1"/>
    </source>
</evidence>
<dbReference type="UniPathway" id="UPA00545">
    <property type="reaction ID" value="UER00823"/>
</dbReference>
<dbReference type="RefSeq" id="WP_184833803.1">
    <property type="nucleotide sequence ID" value="NZ_JACHMN010000002.1"/>
</dbReference>
<feature type="compositionally biased region" description="Pro residues" evidence="6">
    <location>
        <begin position="220"/>
        <end position="230"/>
    </location>
</feature>
<dbReference type="GO" id="GO:0009279">
    <property type="term" value="C:cell outer membrane"/>
    <property type="evidence" value="ECO:0007669"/>
    <property type="project" value="TreeGrafter"/>
</dbReference>